<proteinExistence type="inferred from homology"/>
<dbReference type="VEuPathDB" id="TrichDB:TVAGG3_0341290"/>
<feature type="transmembrane region" description="Helical" evidence="9">
    <location>
        <begin position="77"/>
        <end position="96"/>
    </location>
</feature>
<dbReference type="PANTHER" id="PTHR22950">
    <property type="entry name" value="AMINO ACID TRANSPORTER"/>
    <property type="match status" value="1"/>
</dbReference>
<feature type="transmembrane region" description="Helical" evidence="9">
    <location>
        <begin position="188"/>
        <end position="209"/>
    </location>
</feature>
<dbReference type="VEuPathDB" id="TrichDB:TVAG_193280"/>
<organism evidence="11 12">
    <name type="scientific">Trichomonas vaginalis (strain ATCC PRA-98 / G3)</name>
    <dbReference type="NCBI Taxonomy" id="412133"/>
    <lineage>
        <taxon>Eukaryota</taxon>
        <taxon>Metamonada</taxon>
        <taxon>Parabasalia</taxon>
        <taxon>Trichomonadida</taxon>
        <taxon>Trichomonadidae</taxon>
        <taxon>Trichomonas</taxon>
    </lineage>
</organism>
<dbReference type="STRING" id="5722.A2DH42"/>
<feature type="transmembrane region" description="Helical" evidence="9">
    <location>
        <begin position="102"/>
        <end position="127"/>
    </location>
</feature>
<evidence type="ECO:0000313" key="11">
    <source>
        <dbReference type="EMBL" id="EAY20352.1"/>
    </source>
</evidence>
<feature type="region of interest" description="Disordered" evidence="8">
    <location>
        <begin position="1"/>
        <end position="27"/>
    </location>
</feature>
<dbReference type="SMR" id="A2DH42"/>
<keyword evidence="12" id="KW-1185">Reference proteome</keyword>
<feature type="compositionally biased region" description="Acidic residues" evidence="8">
    <location>
        <begin position="7"/>
        <end position="16"/>
    </location>
</feature>
<dbReference type="GO" id="GO:0006865">
    <property type="term" value="P:amino acid transport"/>
    <property type="evidence" value="ECO:0007669"/>
    <property type="project" value="UniProtKB-KW"/>
</dbReference>
<dbReference type="AlphaFoldDB" id="A2DH42"/>
<name>A2DH42_TRIV3</name>
<protein>
    <submittedName>
        <fullName evidence="11">Transmembrane amino acid transporter protein</fullName>
    </submittedName>
</protein>
<feature type="transmembrane region" description="Helical" evidence="9">
    <location>
        <begin position="294"/>
        <end position="315"/>
    </location>
</feature>
<evidence type="ECO:0000256" key="6">
    <source>
        <dbReference type="ARBA" id="ARBA00022989"/>
    </source>
</evidence>
<evidence type="ECO:0000313" key="12">
    <source>
        <dbReference type="Proteomes" id="UP000001542"/>
    </source>
</evidence>
<dbReference type="KEGG" id="tva:5465889"/>
<dbReference type="EMBL" id="DS113199">
    <property type="protein sequence ID" value="EAY20352.1"/>
    <property type="molecule type" value="Genomic_DNA"/>
</dbReference>
<feature type="transmembrane region" description="Helical" evidence="9">
    <location>
        <begin position="261"/>
        <end position="282"/>
    </location>
</feature>
<feature type="domain" description="Amino acid transporter transmembrane" evidence="10">
    <location>
        <begin position="76"/>
        <end position="461"/>
    </location>
</feature>
<accession>A2DH42</accession>
<reference evidence="11" key="1">
    <citation type="submission" date="2006-10" db="EMBL/GenBank/DDBJ databases">
        <authorList>
            <person name="Amadeo P."/>
            <person name="Zhao Q."/>
            <person name="Wortman J."/>
            <person name="Fraser-Liggett C."/>
            <person name="Carlton J."/>
        </authorList>
    </citation>
    <scope>NUCLEOTIDE SEQUENCE</scope>
    <source>
        <strain evidence="11">G3</strain>
    </source>
</reference>
<keyword evidence="7 9" id="KW-0472">Membrane</keyword>
<evidence type="ECO:0000256" key="1">
    <source>
        <dbReference type="ARBA" id="ARBA00004141"/>
    </source>
</evidence>
<feature type="transmembrane region" description="Helical" evidence="9">
    <location>
        <begin position="376"/>
        <end position="399"/>
    </location>
</feature>
<dbReference type="FunCoup" id="A2DH42">
    <property type="interactions" value="288"/>
</dbReference>
<dbReference type="eggNOG" id="KOG1305">
    <property type="taxonomic scope" value="Eukaryota"/>
</dbReference>
<evidence type="ECO:0000256" key="5">
    <source>
        <dbReference type="ARBA" id="ARBA00022970"/>
    </source>
</evidence>
<gene>
    <name evidence="11" type="ORF">TVAG_193280</name>
</gene>
<evidence type="ECO:0000256" key="7">
    <source>
        <dbReference type="ARBA" id="ARBA00023136"/>
    </source>
</evidence>
<dbReference type="Pfam" id="PF01490">
    <property type="entry name" value="Aa_trans"/>
    <property type="match status" value="1"/>
</dbReference>
<feature type="transmembrane region" description="Helical" evidence="9">
    <location>
        <begin position="335"/>
        <end position="355"/>
    </location>
</feature>
<sequence>MDIQDQPLEDLGDEAPEVIGADGLPHEQEEQTVKVEDVILDNPQGATVGPDGQPAIDPSKTFKGEGNPNRVRRFATIMNLLNSLLGAGLLGAPATFKYGGVIPSILMLALVALVSYYATVIVVKLQLDTKSAGFDEICVKVLGKWGQVSVSIFELIFLYSCTISYLIFGSRVLIAWLELAGANFTKSYFIKRAALVLGYSLILPIALTIPRSIGFLSYFSTATVFFIFFFVIGITVKSSILLAQEKKVHETVKMAIGSVDIFTAMGVYFLAFALPVVSCSIVQNYNVEYRKRKIVTVWAEVLCLGIMILPSLLAYLCFGSTIESGVLERFDSKDILINLIKAGIFFVVSFSYPCLMQPVLGSFGQIIYKNSDAPNLPLCQRIVCEIVGNAIAVIIAMVYESANTVLGVGGALGGCVSNFIYPAIMYLVLYKPSVKTIKFWLVAALAVFGIVSAIIATVTSIISAVKEFKK</sequence>
<reference evidence="11" key="2">
    <citation type="journal article" date="2007" name="Science">
        <title>Draft genome sequence of the sexually transmitted pathogen Trichomonas vaginalis.</title>
        <authorList>
            <person name="Carlton J.M."/>
            <person name="Hirt R.P."/>
            <person name="Silva J.C."/>
            <person name="Delcher A.L."/>
            <person name="Schatz M."/>
            <person name="Zhao Q."/>
            <person name="Wortman J.R."/>
            <person name="Bidwell S.L."/>
            <person name="Alsmark U.C.M."/>
            <person name="Besteiro S."/>
            <person name="Sicheritz-Ponten T."/>
            <person name="Noel C.J."/>
            <person name="Dacks J.B."/>
            <person name="Foster P.G."/>
            <person name="Simillion C."/>
            <person name="Van de Peer Y."/>
            <person name="Miranda-Saavedra D."/>
            <person name="Barton G.J."/>
            <person name="Westrop G.D."/>
            <person name="Mueller S."/>
            <person name="Dessi D."/>
            <person name="Fiori P.L."/>
            <person name="Ren Q."/>
            <person name="Paulsen I."/>
            <person name="Zhang H."/>
            <person name="Bastida-Corcuera F.D."/>
            <person name="Simoes-Barbosa A."/>
            <person name="Brown M.T."/>
            <person name="Hayes R.D."/>
            <person name="Mukherjee M."/>
            <person name="Okumura C.Y."/>
            <person name="Schneider R."/>
            <person name="Smith A.J."/>
            <person name="Vanacova S."/>
            <person name="Villalvazo M."/>
            <person name="Haas B.J."/>
            <person name="Pertea M."/>
            <person name="Feldblyum T.V."/>
            <person name="Utterback T.R."/>
            <person name="Shu C.L."/>
            <person name="Osoegawa K."/>
            <person name="de Jong P.J."/>
            <person name="Hrdy I."/>
            <person name="Horvathova L."/>
            <person name="Zubacova Z."/>
            <person name="Dolezal P."/>
            <person name="Malik S.B."/>
            <person name="Logsdon J.M. Jr."/>
            <person name="Henze K."/>
            <person name="Gupta A."/>
            <person name="Wang C.C."/>
            <person name="Dunne R.L."/>
            <person name="Upcroft J.A."/>
            <person name="Upcroft P."/>
            <person name="White O."/>
            <person name="Salzberg S.L."/>
            <person name="Tang P."/>
            <person name="Chiu C.-H."/>
            <person name="Lee Y.-S."/>
            <person name="Embley T.M."/>
            <person name="Coombs G.H."/>
            <person name="Mottram J.C."/>
            <person name="Tachezy J."/>
            <person name="Fraser-Liggett C.M."/>
            <person name="Johnson P.J."/>
        </authorList>
    </citation>
    <scope>NUCLEOTIDE SEQUENCE [LARGE SCALE GENOMIC DNA]</scope>
    <source>
        <strain evidence="11">G3</strain>
    </source>
</reference>
<keyword evidence="4 9" id="KW-0812">Transmembrane</keyword>
<dbReference type="Proteomes" id="UP000001542">
    <property type="component" value="Unassembled WGS sequence"/>
</dbReference>
<dbReference type="RefSeq" id="XP_001581338.1">
    <property type="nucleotide sequence ID" value="XM_001581288.1"/>
</dbReference>
<evidence type="ECO:0000256" key="4">
    <source>
        <dbReference type="ARBA" id="ARBA00022692"/>
    </source>
</evidence>
<evidence type="ECO:0000256" key="3">
    <source>
        <dbReference type="ARBA" id="ARBA00022448"/>
    </source>
</evidence>
<evidence type="ECO:0000256" key="8">
    <source>
        <dbReference type="SAM" id="MobiDB-lite"/>
    </source>
</evidence>
<feature type="transmembrane region" description="Helical" evidence="9">
    <location>
        <begin position="405"/>
        <end position="429"/>
    </location>
</feature>
<feature type="transmembrane region" description="Helical" evidence="9">
    <location>
        <begin position="148"/>
        <end position="168"/>
    </location>
</feature>
<dbReference type="OMA" id="DIFFEMK"/>
<dbReference type="InterPro" id="IPR013057">
    <property type="entry name" value="AA_transpt_TM"/>
</dbReference>
<dbReference type="InParanoid" id="A2DH42"/>
<dbReference type="GO" id="GO:0016020">
    <property type="term" value="C:membrane"/>
    <property type="evidence" value="ECO:0007669"/>
    <property type="project" value="UniProtKB-SubCell"/>
</dbReference>
<comment type="similarity">
    <text evidence="2">Belongs to the amino acid/polyamine transporter 2 family.</text>
</comment>
<dbReference type="PANTHER" id="PTHR22950:SF458">
    <property type="entry name" value="SODIUM-COUPLED NEUTRAL AMINO ACID TRANSPORTER 11-RELATED"/>
    <property type="match status" value="1"/>
</dbReference>
<comment type="subcellular location">
    <subcellularLocation>
        <location evidence="1">Membrane</location>
        <topology evidence="1">Multi-pass membrane protein</topology>
    </subcellularLocation>
</comment>
<feature type="transmembrane region" description="Helical" evidence="9">
    <location>
        <begin position="441"/>
        <end position="465"/>
    </location>
</feature>
<keyword evidence="3" id="KW-0813">Transport</keyword>
<evidence type="ECO:0000256" key="9">
    <source>
        <dbReference type="SAM" id="Phobius"/>
    </source>
</evidence>
<evidence type="ECO:0000256" key="2">
    <source>
        <dbReference type="ARBA" id="ARBA00008066"/>
    </source>
</evidence>
<feature type="transmembrane region" description="Helical" evidence="9">
    <location>
        <begin position="216"/>
        <end position="241"/>
    </location>
</feature>
<keyword evidence="5" id="KW-0029">Amino-acid transport</keyword>
<keyword evidence="6 9" id="KW-1133">Transmembrane helix</keyword>
<feature type="region of interest" description="Disordered" evidence="8">
    <location>
        <begin position="43"/>
        <end position="65"/>
    </location>
</feature>
<evidence type="ECO:0000259" key="10">
    <source>
        <dbReference type="Pfam" id="PF01490"/>
    </source>
</evidence>